<dbReference type="EMBL" id="OIVN01001024">
    <property type="protein sequence ID" value="SPC88852.1"/>
    <property type="molecule type" value="Genomic_DNA"/>
</dbReference>
<dbReference type="PRINTS" id="PR00463">
    <property type="entry name" value="EP450I"/>
</dbReference>
<dbReference type="InterPro" id="IPR036396">
    <property type="entry name" value="Cyt_P450_sf"/>
</dbReference>
<dbReference type="Pfam" id="PF00067">
    <property type="entry name" value="p450"/>
    <property type="match status" value="1"/>
</dbReference>
<evidence type="ECO:0000256" key="4">
    <source>
        <dbReference type="ARBA" id="ARBA00022723"/>
    </source>
</evidence>
<evidence type="ECO:0000256" key="3">
    <source>
        <dbReference type="ARBA" id="ARBA00022617"/>
    </source>
</evidence>
<organism evidence="10">
    <name type="scientific">Fagus sylvatica</name>
    <name type="common">Beechnut</name>
    <dbReference type="NCBI Taxonomy" id="28930"/>
    <lineage>
        <taxon>Eukaryota</taxon>
        <taxon>Viridiplantae</taxon>
        <taxon>Streptophyta</taxon>
        <taxon>Embryophyta</taxon>
        <taxon>Tracheophyta</taxon>
        <taxon>Spermatophyta</taxon>
        <taxon>Magnoliopsida</taxon>
        <taxon>eudicotyledons</taxon>
        <taxon>Gunneridae</taxon>
        <taxon>Pentapetalae</taxon>
        <taxon>rosids</taxon>
        <taxon>fabids</taxon>
        <taxon>Fagales</taxon>
        <taxon>Fagaceae</taxon>
        <taxon>Fagus</taxon>
    </lineage>
</organism>
<accession>A0A2N9FNK9</accession>
<dbReference type="GO" id="GO:0004497">
    <property type="term" value="F:monooxygenase activity"/>
    <property type="evidence" value="ECO:0007669"/>
    <property type="project" value="UniProtKB-KW"/>
</dbReference>
<evidence type="ECO:0000256" key="5">
    <source>
        <dbReference type="ARBA" id="ARBA00023002"/>
    </source>
</evidence>
<dbReference type="PANTHER" id="PTHR47945">
    <property type="entry name" value="CYTOCHROME P450 84A1-RELATED"/>
    <property type="match status" value="1"/>
</dbReference>
<evidence type="ECO:0000256" key="2">
    <source>
        <dbReference type="ARBA" id="ARBA00010617"/>
    </source>
</evidence>
<keyword evidence="5 9" id="KW-0560">Oxidoreductase</keyword>
<dbReference type="AlphaFoldDB" id="A0A2N9FNK9"/>
<reference evidence="10" key="1">
    <citation type="submission" date="2018-02" db="EMBL/GenBank/DDBJ databases">
        <authorList>
            <person name="Cohen D.B."/>
            <person name="Kent A.D."/>
        </authorList>
    </citation>
    <scope>NUCLEOTIDE SEQUENCE</scope>
</reference>
<evidence type="ECO:0008006" key="11">
    <source>
        <dbReference type="Google" id="ProtNLM"/>
    </source>
</evidence>
<dbReference type="GO" id="GO:0020037">
    <property type="term" value="F:heme binding"/>
    <property type="evidence" value="ECO:0007669"/>
    <property type="project" value="InterPro"/>
</dbReference>
<dbReference type="InterPro" id="IPR017972">
    <property type="entry name" value="Cyt_P450_CS"/>
</dbReference>
<dbReference type="PRINTS" id="PR00385">
    <property type="entry name" value="P450"/>
</dbReference>
<dbReference type="GO" id="GO:0005506">
    <property type="term" value="F:iron ion binding"/>
    <property type="evidence" value="ECO:0007669"/>
    <property type="project" value="InterPro"/>
</dbReference>
<keyword evidence="4 8" id="KW-0479">Metal-binding</keyword>
<keyword evidence="7 9" id="KW-0503">Monooxygenase</keyword>
<keyword evidence="6 8" id="KW-0408">Iron</keyword>
<evidence type="ECO:0000256" key="6">
    <source>
        <dbReference type="ARBA" id="ARBA00023004"/>
    </source>
</evidence>
<dbReference type="PROSITE" id="PS00086">
    <property type="entry name" value="CYTOCHROME_P450"/>
    <property type="match status" value="1"/>
</dbReference>
<comment type="cofactor">
    <cofactor evidence="1 8">
        <name>heme</name>
        <dbReference type="ChEBI" id="CHEBI:30413"/>
    </cofactor>
</comment>
<evidence type="ECO:0000256" key="1">
    <source>
        <dbReference type="ARBA" id="ARBA00001971"/>
    </source>
</evidence>
<evidence type="ECO:0000256" key="7">
    <source>
        <dbReference type="ARBA" id="ARBA00023033"/>
    </source>
</evidence>
<comment type="similarity">
    <text evidence="2 9">Belongs to the cytochrome P450 family.</text>
</comment>
<evidence type="ECO:0000313" key="10">
    <source>
        <dbReference type="EMBL" id="SPC88852.1"/>
    </source>
</evidence>
<feature type="binding site" description="axial binding residue" evidence="8">
    <location>
        <position position="143"/>
    </location>
    <ligand>
        <name>heme</name>
        <dbReference type="ChEBI" id="CHEBI:30413"/>
    </ligand>
    <ligandPart>
        <name>Fe</name>
        <dbReference type="ChEBI" id="CHEBI:18248"/>
    </ligandPart>
</feature>
<name>A0A2N9FNK9_FAGSY</name>
<dbReference type="InterPro" id="IPR053062">
    <property type="entry name" value="CYP450_84A"/>
</dbReference>
<dbReference type="InterPro" id="IPR002401">
    <property type="entry name" value="Cyt_P450_E_grp-I"/>
</dbReference>
<dbReference type="InterPro" id="IPR001128">
    <property type="entry name" value="Cyt_P450"/>
</dbReference>
<dbReference type="FunFam" id="1.10.630.10:FF:000126">
    <property type="entry name" value="Predicted protein"/>
    <property type="match status" value="1"/>
</dbReference>
<evidence type="ECO:0000256" key="9">
    <source>
        <dbReference type="RuleBase" id="RU000461"/>
    </source>
</evidence>
<proteinExistence type="inferred from homology"/>
<keyword evidence="3 8" id="KW-0349">Heme</keyword>
<dbReference type="Gene3D" id="1.10.630.10">
    <property type="entry name" value="Cytochrome P450"/>
    <property type="match status" value="1"/>
</dbReference>
<dbReference type="SUPFAM" id="SSF48264">
    <property type="entry name" value="Cytochrome P450"/>
    <property type="match status" value="1"/>
</dbReference>
<dbReference type="GO" id="GO:0016705">
    <property type="term" value="F:oxidoreductase activity, acting on paired donors, with incorporation or reduction of molecular oxygen"/>
    <property type="evidence" value="ECO:0007669"/>
    <property type="project" value="InterPro"/>
</dbReference>
<protein>
    <recommendedName>
        <fullName evidence="11">Cytochrome P450</fullName>
    </recommendedName>
</protein>
<gene>
    <name evidence="10" type="ORF">FSB_LOCUS16734</name>
</gene>
<dbReference type="PANTHER" id="PTHR47945:SF6">
    <property type="entry name" value="FERULATE 5-HYDROXYLASE"/>
    <property type="match status" value="1"/>
</dbReference>
<sequence length="228" mass="25731">MFGGTETAALTIEWAMAELMKNPKELKKVQAELSNVVGLDRRLQDSDLKKLTYLKCTIKETLRLHPPIPFLLHETTKDAVLTGHSILAGCRRVLINVWAIGRDGTTWDEPNEFKPLRFLKDGAKDFKGCDFEFTPFGSGRRACPGMQLGLYALEMSVAELVHCFTWELHEGMKASEIDMSDVFGLTARVTLVAVPKEIIRVANELSFLSIAWAQFKKKKLVYVHLFSK</sequence>
<evidence type="ECO:0000256" key="8">
    <source>
        <dbReference type="PIRSR" id="PIRSR602401-1"/>
    </source>
</evidence>